<evidence type="ECO:0000259" key="13">
    <source>
        <dbReference type="PROSITE" id="PS50885"/>
    </source>
</evidence>
<accession>A0ABP7XX70</accession>
<evidence type="ECO:0000256" key="7">
    <source>
        <dbReference type="ARBA" id="ARBA00022777"/>
    </source>
</evidence>
<organism evidence="14 15">
    <name type="scientific">Nocardioides fonticola</name>
    <dbReference type="NCBI Taxonomy" id="450363"/>
    <lineage>
        <taxon>Bacteria</taxon>
        <taxon>Bacillati</taxon>
        <taxon>Actinomycetota</taxon>
        <taxon>Actinomycetes</taxon>
        <taxon>Propionibacteriales</taxon>
        <taxon>Nocardioidaceae</taxon>
        <taxon>Nocardioides</taxon>
    </lineage>
</organism>
<dbReference type="SUPFAM" id="SSF158472">
    <property type="entry name" value="HAMP domain-like"/>
    <property type="match status" value="1"/>
</dbReference>
<dbReference type="Pfam" id="PF02518">
    <property type="entry name" value="HATPase_c"/>
    <property type="match status" value="1"/>
</dbReference>
<evidence type="ECO:0000256" key="6">
    <source>
        <dbReference type="ARBA" id="ARBA00022692"/>
    </source>
</evidence>
<dbReference type="EC" id="2.7.13.3" evidence="3"/>
<dbReference type="InterPro" id="IPR003661">
    <property type="entry name" value="HisK_dim/P_dom"/>
</dbReference>
<dbReference type="InterPro" id="IPR050428">
    <property type="entry name" value="TCS_sensor_his_kinase"/>
</dbReference>
<dbReference type="EMBL" id="BAAAZH010000031">
    <property type="protein sequence ID" value="GAA4127424.1"/>
    <property type="molecule type" value="Genomic_DNA"/>
</dbReference>
<dbReference type="InterPro" id="IPR003660">
    <property type="entry name" value="HAMP_dom"/>
</dbReference>
<keyword evidence="5" id="KW-0808">Transferase</keyword>
<evidence type="ECO:0000259" key="12">
    <source>
        <dbReference type="PROSITE" id="PS50109"/>
    </source>
</evidence>
<keyword evidence="9" id="KW-0902">Two-component regulatory system</keyword>
<dbReference type="PROSITE" id="PS50885">
    <property type="entry name" value="HAMP"/>
    <property type="match status" value="1"/>
</dbReference>
<evidence type="ECO:0000256" key="8">
    <source>
        <dbReference type="ARBA" id="ARBA00022989"/>
    </source>
</evidence>
<reference evidence="15" key="1">
    <citation type="journal article" date="2019" name="Int. J. Syst. Evol. Microbiol.">
        <title>The Global Catalogue of Microorganisms (GCM) 10K type strain sequencing project: providing services to taxonomists for standard genome sequencing and annotation.</title>
        <authorList>
            <consortium name="The Broad Institute Genomics Platform"/>
            <consortium name="The Broad Institute Genome Sequencing Center for Infectious Disease"/>
            <person name="Wu L."/>
            <person name="Ma J."/>
        </authorList>
    </citation>
    <scope>NUCLEOTIDE SEQUENCE [LARGE SCALE GENOMIC DNA]</scope>
    <source>
        <strain evidence="15">JCM 16703</strain>
    </source>
</reference>
<dbReference type="Gene3D" id="3.30.565.10">
    <property type="entry name" value="Histidine kinase-like ATPase, C-terminal domain"/>
    <property type="match status" value="1"/>
</dbReference>
<dbReference type="Pfam" id="PF00512">
    <property type="entry name" value="HisKA"/>
    <property type="match status" value="1"/>
</dbReference>
<dbReference type="GO" id="GO:0016301">
    <property type="term" value="F:kinase activity"/>
    <property type="evidence" value="ECO:0007669"/>
    <property type="project" value="UniProtKB-KW"/>
</dbReference>
<dbReference type="SMART" id="SM00388">
    <property type="entry name" value="HisKA"/>
    <property type="match status" value="1"/>
</dbReference>
<keyword evidence="10 11" id="KW-0472">Membrane</keyword>
<dbReference type="Gene3D" id="1.10.287.130">
    <property type="match status" value="1"/>
</dbReference>
<dbReference type="Gene3D" id="6.10.340.10">
    <property type="match status" value="1"/>
</dbReference>
<dbReference type="InterPro" id="IPR036890">
    <property type="entry name" value="HATPase_C_sf"/>
</dbReference>
<keyword evidence="6 11" id="KW-0812">Transmembrane</keyword>
<feature type="transmembrane region" description="Helical" evidence="11">
    <location>
        <begin position="12"/>
        <end position="34"/>
    </location>
</feature>
<evidence type="ECO:0000256" key="10">
    <source>
        <dbReference type="ARBA" id="ARBA00023136"/>
    </source>
</evidence>
<evidence type="ECO:0000256" key="2">
    <source>
        <dbReference type="ARBA" id="ARBA00004236"/>
    </source>
</evidence>
<evidence type="ECO:0000256" key="11">
    <source>
        <dbReference type="SAM" id="Phobius"/>
    </source>
</evidence>
<feature type="transmembrane region" description="Helical" evidence="11">
    <location>
        <begin position="65"/>
        <end position="88"/>
    </location>
</feature>
<dbReference type="Proteomes" id="UP001501495">
    <property type="component" value="Unassembled WGS sequence"/>
</dbReference>
<protein>
    <recommendedName>
        <fullName evidence="3">histidine kinase</fullName>
        <ecNumber evidence="3">2.7.13.3</ecNumber>
    </recommendedName>
</protein>
<comment type="caution">
    <text evidence="14">The sequence shown here is derived from an EMBL/GenBank/DDBJ whole genome shotgun (WGS) entry which is preliminary data.</text>
</comment>
<dbReference type="InterPro" id="IPR003594">
    <property type="entry name" value="HATPase_dom"/>
</dbReference>
<name>A0ABP7XX70_9ACTN</name>
<feature type="domain" description="Histidine kinase" evidence="12">
    <location>
        <begin position="151"/>
        <end position="366"/>
    </location>
</feature>
<evidence type="ECO:0000256" key="4">
    <source>
        <dbReference type="ARBA" id="ARBA00022553"/>
    </source>
</evidence>
<dbReference type="SUPFAM" id="SSF55874">
    <property type="entry name" value="ATPase domain of HSP90 chaperone/DNA topoisomerase II/histidine kinase"/>
    <property type="match status" value="1"/>
</dbReference>
<dbReference type="CDD" id="cd00082">
    <property type="entry name" value="HisKA"/>
    <property type="match status" value="1"/>
</dbReference>
<dbReference type="SMART" id="SM00304">
    <property type="entry name" value="HAMP"/>
    <property type="match status" value="1"/>
</dbReference>
<evidence type="ECO:0000256" key="3">
    <source>
        <dbReference type="ARBA" id="ARBA00012438"/>
    </source>
</evidence>
<evidence type="ECO:0000256" key="5">
    <source>
        <dbReference type="ARBA" id="ARBA00022679"/>
    </source>
</evidence>
<proteinExistence type="predicted"/>
<dbReference type="SUPFAM" id="SSF47384">
    <property type="entry name" value="Homodimeric domain of signal transducing histidine kinase"/>
    <property type="match status" value="1"/>
</dbReference>
<dbReference type="InterPro" id="IPR036097">
    <property type="entry name" value="HisK_dim/P_sf"/>
</dbReference>
<dbReference type="Pfam" id="PF00672">
    <property type="entry name" value="HAMP"/>
    <property type="match status" value="1"/>
</dbReference>
<dbReference type="PANTHER" id="PTHR45436:SF5">
    <property type="entry name" value="SENSOR HISTIDINE KINASE TRCS"/>
    <property type="match status" value="1"/>
</dbReference>
<feature type="domain" description="HAMP" evidence="13">
    <location>
        <begin position="90"/>
        <end position="143"/>
    </location>
</feature>
<comment type="subcellular location">
    <subcellularLocation>
        <location evidence="2">Cell membrane</location>
    </subcellularLocation>
</comment>
<dbReference type="CDD" id="cd06225">
    <property type="entry name" value="HAMP"/>
    <property type="match status" value="1"/>
</dbReference>
<evidence type="ECO:0000313" key="15">
    <source>
        <dbReference type="Proteomes" id="UP001501495"/>
    </source>
</evidence>
<evidence type="ECO:0000313" key="14">
    <source>
        <dbReference type="EMBL" id="GAA4127424.1"/>
    </source>
</evidence>
<dbReference type="InterPro" id="IPR005467">
    <property type="entry name" value="His_kinase_dom"/>
</dbReference>
<comment type="catalytic activity">
    <reaction evidence="1">
        <text>ATP + protein L-histidine = ADP + protein N-phospho-L-histidine.</text>
        <dbReference type="EC" id="2.7.13.3"/>
    </reaction>
</comment>
<dbReference type="PROSITE" id="PS50109">
    <property type="entry name" value="HIS_KIN"/>
    <property type="match status" value="1"/>
</dbReference>
<gene>
    <name evidence="14" type="ORF">GCM10022215_37880</name>
</gene>
<evidence type="ECO:0000256" key="1">
    <source>
        <dbReference type="ARBA" id="ARBA00000085"/>
    </source>
</evidence>
<sequence length="371" mass="39505">MRRPALSIGTRLLLAQTLVLVAAIATAALIAALVGPPLFHEHMLKADHTPDPSERMHVEEAYRTASAISLGLAVLTALALALLVSWYLTRRFQKPLTDLTRAAKEVSSGTYGTRVAAEGAGPELDTLATAFNTMAAKLAHTEDTRRRLLSDLAHELRTPVATLNAHLEGLEDGVREWDDATRTVLVDQVARLARLAQDIDAVSRAEEGRLNVEPSTTTVADVIEAVLRAHRYAFEAKGVELEVTPGPPTVLTVDEARIAQVLTNVLGNALRHTPAAGRVTLAWQTDGAEVAITVTDSGDGISSEQLPHVFERFYRGDTARDREQQGSGIGLTISRAIAEAHGGTLEATSGGPGTGSSFVLTLPLAAPKGHR</sequence>
<dbReference type="CDD" id="cd00075">
    <property type="entry name" value="HATPase"/>
    <property type="match status" value="1"/>
</dbReference>
<dbReference type="InterPro" id="IPR004358">
    <property type="entry name" value="Sig_transdc_His_kin-like_C"/>
</dbReference>
<keyword evidence="7 14" id="KW-0418">Kinase</keyword>
<dbReference type="SMART" id="SM00387">
    <property type="entry name" value="HATPase_c"/>
    <property type="match status" value="1"/>
</dbReference>
<dbReference type="PANTHER" id="PTHR45436">
    <property type="entry name" value="SENSOR HISTIDINE KINASE YKOH"/>
    <property type="match status" value="1"/>
</dbReference>
<dbReference type="PRINTS" id="PR00344">
    <property type="entry name" value="BCTRLSENSOR"/>
</dbReference>
<keyword evidence="4" id="KW-0597">Phosphoprotein</keyword>
<keyword evidence="15" id="KW-1185">Reference proteome</keyword>
<evidence type="ECO:0000256" key="9">
    <source>
        <dbReference type="ARBA" id="ARBA00023012"/>
    </source>
</evidence>
<keyword evidence="8 11" id="KW-1133">Transmembrane helix</keyword>